<sequence length="245" mass="26371">MTTTPRQAVATTQTALGLPRGTDERFSGYGAMGVPYSRGHYLALRDMLASSVGPAYRAIWHRDPSGSWTIFTTADPDVSCPRYFGSATAVEQVPAIDVTWRNNWSLDVSMGTRLSWRMVLEATSATRAMTSMGGAMPAWAWNSDAVLAAMGPMASTVLQSGRIRLHGRTPNGQAFKAAPLQVWRVVSGDAHVDGGDCGPVGSLPTQASLADFWLPQRGLFFVGQARFSGPEQASVAPHLAEERRE</sequence>
<reference evidence="1 2" key="1">
    <citation type="submission" date="2018-10" db="EMBL/GenBank/DDBJ databases">
        <title>Tessaracoccus antarcticuss sp. nov., isolated from sediment.</title>
        <authorList>
            <person name="Zhou L.Y."/>
            <person name="Du Z.J."/>
        </authorList>
    </citation>
    <scope>NUCLEOTIDE SEQUENCE [LARGE SCALE GENOMIC DNA]</scope>
    <source>
        <strain evidence="1 2">JDX10</strain>
    </source>
</reference>
<gene>
    <name evidence="1" type="ORF">EAX62_07105</name>
</gene>
<name>A0A3M0GYD5_9ACTN</name>
<protein>
    <recommendedName>
        <fullName evidence="3">Acetoacetate decarboxylase</fullName>
    </recommendedName>
</protein>
<dbReference type="AlphaFoldDB" id="A0A3M0GYD5"/>
<proteinExistence type="predicted"/>
<dbReference type="EMBL" id="REFW01000001">
    <property type="protein sequence ID" value="RMB62316.1"/>
    <property type="molecule type" value="Genomic_DNA"/>
</dbReference>
<dbReference type="Proteomes" id="UP000275256">
    <property type="component" value="Unassembled WGS sequence"/>
</dbReference>
<evidence type="ECO:0008006" key="3">
    <source>
        <dbReference type="Google" id="ProtNLM"/>
    </source>
</evidence>
<evidence type="ECO:0000313" key="2">
    <source>
        <dbReference type="Proteomes" id="UP000275256"/>
    </source>
</evidence>
<dbReference type="OrthoDB" id="4923808at2"/>
<keyword evidence="2" id="KW-1185">Reference proteome</keyword>
<organism evidence="1 2">
    <name type="scientific">Tessaracoccus antarcticus</name>
    <dbReference type="NCBI Taxonomy" id="2479848"/>
    <lineage>
        <taxon>Bacteria</taxon>
        <taxon>Bacillati</taxon>
        <taxon>Actinomycetota</taxon>
        <taxon>Actinomycetes</taxon>
        <taxon>Propionibacteriales</taxon>
        <taxon>Propionibacteriaceae</taxon>
        <taxon>Tessaracoccus</taxon>
    </lineage>
</organism>
<dbReference type="RefSeq" id="WP_121900866.1">
    <property type="nucleotide sequence ID" value="NZ_REFW01000001.1"/>
</dbReference>
<comment type="caution">
    <text evidence="1">The sequence shown here is derived from an EMBL/GenBank/DDBJ whole genome shotgun (WGS) entry which is preliminary data.</text>
</comment>
<accession>A0A3M0GYD5</accession>
<evidence type="ECO:0000313" key="1">
    <source>
        <dbReference type="EMBL" id="RMB62316.1"/>
    </source>
</evidence>